<protein>
    <submittedName>
        <fullName evidence="8">AAA family ATPase</fullName>
    </submittedName>
</protein>
<feature type="domain" description="UvrD-like helicase ATP-binding" evidence="7">
    <location>
        <begin position="193"/>
        <end position="461"/>
    </location>
</feature>
<feature type="compositionally biased region" description="Basic residues" evidence="6">
    <location>
        <begin position="17"/>
        <end position="26"/>
    </location>
</feature>
<name>A0ABS5YVD2_9ACTN</name>
<dbReference type="InterPro" id="IPR014016">
    <property type="entry name" value="UvrD-like_ATP-bd"/>
</dbReference>
<evidence type="ECO:0000256" key="2">
    <source>
        <dbReference type="ARBA" id="ARBA00022801"/>
    </source>
</evidence>
<dbReference type="SUPFAM" id="SSF52540">
    <property type="entry name" value="P-loop containing nucleoside triphosphate hydrolases"/>
    <property type="match status" value="1"/>
</dbReference>
<accession>A0ABS5YVD2</accession>
<dbReference type="Proteomes" id="UP001519654">
    <property type="component" value="Unassembled WGS sequence"/>
</dbReference>
<reference evidence="8 9" key="1">
    <citation type="submission" date="2021-06" db="EMBL/GenBank/DDBJ databases">
        <title>Actinoplanes lichenicola sp. nov., and Actinoplanes ovalisporus sp. nov., isolated from lichen in Thailand.</title>
        <authorList>
            <person name="Saeng-In P."/>
            <person name="Kanchanasin P."/>
            <person name="Yuki M."/>
            <person name="Kudo T."/>
            <person name="Ohkuma M."/>
            <person name="Phongsopitanun W."/>
            <person name="Tanasupawat S."/>
        </authorList>
    </citation>
    <scope>NUCLEOTIDE SEQUENCE [LARGE SCALE GENOMIC DNA]</scope>
    <source>
        <strain evidence="8 9">NBRC 110975</strain>
    </source>
</reference>
<evidence type="ECO:0000256" key="6">
    <source>
        <dbReference type="SAM" id="MobiDB-lite"/>
    </source>
</evidence>
<keyword evidence="2 5" id="KW-0378">Hydrolase</keyword>
<evidence type="ECO:0000313" key="9">
    <source>
        <dbReference type="Proteomes" id="UP001519654"/>
    </source>
</evidence>
<dbReference type="RefSeq" id="WP_215791678.1">
    <property type="nucleotide sequence ID" value="NZ_JAHKKG010000009.1"/>
</dbReference>
<feature type="compositionally biased region" description="Pro residues" evidence="6">
    <location>
        <begin position="145"/>
        <end position="159"/>
    </location>
</feature>
<evidence type="ECO:0000313" key="8">
    <source>
        <dbReference type="EMBL" id="MBU2667412.1"/>
    </source>
</evidence>
<dbReference type="InterPro" id="IPR027417">
    <property type="entry name" value="P-loop_NTPase"/>
</dbReference>
<dbReference type="PANTHER" id="PTHR11070:SF2">
    <property type="entry name" value="ATP-DEPENDENT DNA HELICASE SRS2"/>
    <property type="match status" value="1"/>
</dbReference>
<sequence length="614" mass="67899">MTLNQKSLDLEDERTTQKRYRSKVRPKSVGTRGPAVSYGALLGRIALRGPNELLGGHGDFYIGESYANLDGVRVFSWAAPVACTFFRGSQHHELCHEVALIRAFEHQGENLVDFHDEPMSDQVPAEPFRKRTLRVPAAPRRPAKLRPPAPPMPRQPAPPVAETITTTTVRAEAMLRAQLAAPRTRSLAPVLATLQPDQYDLVTVPAMDSMIIEGQPGTGKTIVASHRAAYLVSRDTPPENTLDGSVLVVGPTAAYSHHVRDVINRLTGGSDRVRVLSLPELMMTILDMEKPPAGEISRTSQDVDENLARFVRAAIPHVRKKVLHPGCIDVYNHLRRNGTGDHPVTRDPKWMGYLYGLPTASDALAQRAHTPLMATIQWEIQKPPTLTGVEHIIVDEAQDVTALEWHLLASINEADAWTVIGDLNQRRSDHTKATWQEVVGLLDIPVGDPPIRRLERGYRSTRPILEYANRLLPAADRSVLAFQQDGPQPVVEKCSRTTLDTALVSQVKRLNAAYPKGTVAVITADPEAAETRLRRAGWARVRAGVWERTQREVTVTHPDGARGLEFDGVVVVEPADFPQNLGRQGPLYTALTRPNRELVVLHTKPLPDKLRVVS</sequence>
<gene>
    <name evidence="8" type="ORF">KOI35_28260</name>
</gene>
<dbReference type="Pfam" id="PF13245">
    <property type="entry name" value="AAA_19"/>
    <property type="match status" value="1"/>
</dbReference>
<keyword evidence="4 5" id="KW-0067">ATP-binding</keyword>
<dbReference type="PROSITE" id="PS51198">
    <property type="entry name" value="UVRD_HELICASE_ATP_BIND"/>
    <property type="match status" value="1"/>
</dbReference>
<feature type="region of interest" description="Disordered" evidence="6">
    <location>
        <begin position="1"/>
        <end position="31"/>
    </location>
</feature>
<dbReference type="EMBL" id="JAHKKG010000009">
    <property type="protein sequence ID" value="MBU2667412.1"/>
    <property type="molecule type" value="Genomic_DNA"/>
</dbReference>
<dbReference type="PANTHER" id="PTHR11070">
    <property type="entry name" value="UVRD / RECB / PCRA DNA HELICASE FAMILY MEMBER"/>
    <property type="match status" value="1"/>
</dbReference>
<evidence type="ECO:0000256" key="4">
    <source>
        <dbReference type="ARBA" id="ARBA00022840"/>
    </source>
</evidence>
<feature type="region of interest" description="Disordered" evidence="6">
    <location>
        <begin position="138"/>
        <end position="159"/>
    </location>
</feature>
<keyword evidence="3 5" id="KW-0347">Helicase</keyword>
<dbReference type="Gene3D" id="3.40.50.300">
    <property type="entry name" value="P-loop containing nucleotide triphosphate hydrolases"/>
    <property type="match status" value="2"/>
</dbReference>
<keyword evidence="9" id="KW-1185">Reference proteome</keyword>
<evidence type="ECO:0000256" key="3">
    <source>
        <dbReference type="ARBA" id="ARBA00022806"/>
    </source>
</evidence>
<comment type="caution">
    <text evidence="8">The sequence shown here is derived from an EMBL/GenBank/DDBJ whole genome shotgun (WGS) entry which is preliminary data.</text>
</comment>
<evidence type="ECO:0000256" key="5">
    <source>
        <dbReference type="PROSITE-ProRule" id="PRU00560"/>
    </source>
</evidence>
<evidence type="ECO:0000256" key="1">
    <source>
        <dbReference type="ARBA" id="ARBA00022741"/>
    </source>
</evidence>
<evidence type="ECO:0000259" key="7">
    <source>
        <dbReference type="PROSITE" id="PS51198"/>
    </source>
</evidence>
<proteinExistence type="predicted"/>
<feature type="binding site" evidence="5">
    <location>
        <begin position="214"/>
        <end position="221"/>
    </location>
    <ligand>
        <name>ATP</name>
        <dbReference type="ChEBI" id="CHEBI:30616"/>
    </ligand>
</feature>
<dbReference type="InterPro" id="IPR000212">
    <property type="entry name" value="DNA_helicase_UvrD/REP"/>
</dbReference>
<keyword evidence="1 5" id="KW-0547">Nucleotide-binding</keyword>
<organism evidence="8 9">
    <name type="scientific">Paractinoplanes bogorensis</name>
    <dbReference type="NCBI Taxonomy" id="1610840"/>
    <lineage>
        <taxon>Bacteria</taxon>
        <taxon>Bacillati</taxon>
        <taxon>Actinomycetota</taxon>
        <taxon>Actinomycetes</taxon>
        <taxon>Micromonosporales</taxon>
        <taxon>Micromonosporaceae</taxon>
        <taxon>Paractinoplanes</taxon>
    </lineage>
</organism>